<keyword evidence="3" id="KW-1185">Reference proteome</keyword>
<dbReference type="EMBL" id="CP001867">
    <property type="protein sequence ID" value="ADB77179.1"/>
    <property type="molecule type" value="Genomic_DNA"/>
</dbReference>
<dbReference type="STRING" id="526225.Gobs_4631"/>
<dbReference type="KEGG" id="gob:Gobs_4631"/>
<organism evidence="2 3">
    <name type="scientific">Geodermatophilus obscurus (strain ATCC 25078 / DSM 43160 / JCM 3152 / CCUG 61914 / KCC A-0152 / KCTC 9177 / NBRC 13315 / NRRL B-3577 / G-20)</name>
    <dbReference type="NCBI Taxonomy" id="526225"/>
    <lineage>
        <taxon>Bacteria</taxon>
        <taxon>Bacillati</taxon>
        <taxon>Actinomycetota</taxon>
        <taxon>Actinomycetes</taxon>
        <taxon>Geodermatophilales</taxon>
        <taxon>Geodermatophilaceae</taxon>
        <taxon>Geodermatophilus</taxon>
    </lineage>
</organism>
<proteinExistence type="predicted"/>
<feature type="region of interest" description="Disordered" evidence="1">
    <location>
        <begin position="1"/>
        <end position="75"/>
    </location>
</feature>
<dbReference type="AlphaFoldDB" id="D2S4M9"/>
<protein>
    <submittedName>
        <fullName evidence="2">Uncharacterized protein</fullName>
    </submittedName>
</protein>
<reference evidence="2 3" key="1">
    <citation type="journal article" date="2010" name="Stand. Genomic Sci.">
        <title>Complete genome sequence of Geodermatophilus obscurus type strain (G-20).</title>
        <authorList>
            <person name="Ivanova N."/>
            <person name="Sikorski J."/>
            <person name="Jando M."/>
            <person name="Munk C."/>
            <person name="Lapidus A."/>
            <person name="Glavina Del Rio T."/>
            <person name="Copeland A."/>
            <person name="Tice H."/>
            <person name="Cheng J.-F."/>
            <person name="Lucas S."/>
            <person name="Chen F."/>
            <person name="Nolan M."/>
            <person name="Bruce D."/>
            <person name="Goodwin L."/>
            <person name="Pitluck S."/>
            <person name="Mavromatis K."/>
            <person name="Mikhailova N."/>
            <person name="Pati A."/>
            <person name="Chen A."/>
            <person name="Palaniappan K."/>
            <person name="Land M."/>
            <person name="Hauser L."/>
            <person name="Chang Y.-J."/>
            <person name="Jeffries C.D."/>
            <person name="Meincke L."/>
            <person name="Brettin T."/>
            <person name="Detter J.C."/>
            <person name="Detter J.C."/>
            <person name="Rohde M."/>
            <person name="Goeker M."/>
            <person name="Bristow J."/>
            <person name="Eisen J.A."/>
            <person name="Markowitz V."/>
            <person name="Hugenholtz P."/>
            <person name="Kyrpides N.C."/>
            <person name="Klenk H.-P."/>
        </authorList>
    </citation>
    <scope>NUCLEOTIDE SEQUENCE [LARGE SCALE GENOMIC DNA]</scope>
    <source>
        <strain evidence="3">ATCC 25078 / DSM 43160 / JCM 3152 / KCC A-0152 / KCTC 9177 / NBRC 13315 / NRRL B-3577 / G-20</strain>
    </source>
</reference>
<dbReference type="Proteomes" id="UP000001382">
    <property type="component" value="Chromosome"/>
</dbReference>
<evidence type="ECO:0000313" key="3">
    <source>
        <dbReference type="Proteomes" id="UP000001382"/>
    </source>
</evidence>
<dbReference type="OrthoDB" id="2426596at2"/>
<evidence type="ECO:0000256" key="1">
    <source>
        <dbReference type="SAM" id="MobiDB-lite"/>
    </source>
</evidence>
<dbReference type="eggNOG" id="COG3170">
    <property type="taxonomic scope" value="Bacteria"/>
</dbReference>
<name>D2S4M9_GEOOG</name>
<evidence type="ECO:0000313" key="2">
    <source>
        <dbReference type="EMBL" id="ADB77179.1"/>
    </source>
</evidence>
<accession>D2S4M9</accession>
<gene>
    <name evidence="2" type="ordered locus">Gobs_4631</name>
</gene>
<feature type="region of interest" description="Disordered" evidence="1">
    <location>
        <begin position="278"/>
        <end position="299"/>
    </location>
</feature>
<dbReference type="HOGENOM" id="CLU_079554_0_0_11"/>
<reference evidence="3" key="2">
    <citation type="submission" date="2010-01" db="EMBL/GenBank/DDBJ databases">
        <title>The complete genome of Geodermatophilus obscurus DSM 43160.</title>
        <authorList>
            <consortium name="US DOE Joint Genome Institute (JGI-PGF)"/>
            <person name="Lucas S."/>
            <person name="Copeland A."/>
            <person name="Lapidus A."/>
            <person name="Glavina del Rio T."/>
            <person name="Dalin E."/>
            <person name="Tice H."/>
            <person name="Bruce D."/>
            <person name="Goodwin L."/>
            <person name="Pitluck S."/>
            <person name="Kyrpides N."/>
            <person name="Mavromatis K."/>
            <person name="Ivanova N."/>
            <person name="Munk A.C."/>
            <person name="Brettin T."/>
            <person name="Detter J.C."/>
            <person name="Han C."/>
            <person name="Larimer F."/>
            <person name="Land M."/>
            <person name="Hauser L."/>
            <person name="Markowitz V."/>
            <person name="Cheng J.-F."/>
            <person name="Hugenholtz P."/>
            <person name="Woyke T."/>
            <person name="Wu D."/>
            <person name="Jando M."/>
            <person name="Schneider S."/>
            <person name="Klenk H.-P."/>
            <person name="Eisen J.A."/>
        </authorList>
    </citation>
    <scope>NUCLEOTIDE SEQUENCE [LARGE SCALE GENOMIC DNA]</scope>
    <source>
        <strain evidence="3">ATCC 25078 / DSM 43160 / JCM 3152 / KCC A-0152 / KCTC 9177 / NBRC 13315 / NRRL B-3577 / G-20</strain>
    </source>
</reference>
<sequence>MGRPFRRQSERRQIARPSYGGEREPDSHPTPGPPAFVQPARVLLPSSEGRAPRSSPGVVRSPGRPALSTGRPVGTDVSPGAWVAAALRDDRSVASLVPPVFEAYARVLHPAVRYAGDDDVDVRWDEVAAYNGTTAHRLMQWPAITGSWEYVGEEDQPDVWNDSPAEGHLPAHVAAALATLLAGWTTTPQECWFGWCDDAATDRPHLTLPTCDLLLRSGPITLAAANFAPEPQEQSAAVWWPADRAWFVATDPTLMSTYVGGPAGAVDALLGAPLEVHPASPDDPIGHDTDLVNPAPTRF</sequence>